<protein>
    <submittedName>
        <fullName evidence="3">Transcriptional regulator with XRE-family HTH domain</fullName>
    </submittedName>
</protein>
<dbReference type="AlphaFoldDB" id="A0A7W4W6M1"/>
<feature type="compositionally biased region" description="Low complexity" evidence="1">
    <location>
        <begin position="1"/>
        <end position="22"/>
    </location>
</feature>
<evidence type="ECO:0000256" key="1">
    <source>
        <dbReference type="SAM" id="MobiDB-lite"/>
    </source>
</evidence>
<gene>
    <name evidence="3" type="ORF">FHR99_002068</name>
</gene>
<keyword evidence="4" id="KW-1185">Reference proteome</keyword>
<evidence type="ECO:0000313" key="4">
    <source>
        <dbReference type="Proteomes" id="UP000537130"/>
    </source>
</evidence>
<dbReference type="RefSeq" id="WP_183410560.1">
    <property type="nucleotide sequence ID" value="NZ_JACHWY010000002.1"/>
</dbReference>
<evidence type="ECO:0000313" key="3">
    <source>
        <dbReference type="EMBL" id="MBB3047802.1"/>
    </source>
</evidence>
<dbReference type="Proteomes" id="UP000537130">
    <property type="component" value="Unassembled WGS sequence"/>
</dbReference>
<accession>A0A7W4W6M1</accession>
<dbReference type="SUPFAM" id="SSF47413">
    <property type="entry name" value="lambda repressor-like DNA-binding domains"/>
    <property type="match status" value="1"/>
</dbReference>
<dbReference type="InterPro" id="IPR001387">
    <property type="entry name" value="Cro/C1-type_HTH"/>
</dbReference>
<dbReference type="Gene3D" id="1.10.260.40">
    <property type="entry name" value="lambda repressor-like DNA-binding domains"/>
    <property type="match status" value="1"/>
</dbReference>
<evidence type="ECO:0000259" key="2">
    <source>
        <dbReference type="PROSITE" id="PS50943"/>
    </source>
</evidence>
<feature type="region of interest" description="Disordered" evidence="1">
    <location>
        <begin position="1"/>
        <end position="26"/>
    </location>
</feature>
<feature type="compositionally biased region" description="Basic residues" evidence="1">
    <location>
        <begin position="222"/>
        <end position="232"/>
    </location>
</feature>
<feature type="domain" description="HTH cro/C1-type" evidence="2">
    <location>
        <begin position="87"/>
        <end position="134"/>
    </location>
</feature>
<sequence length="241" mass="27158">MSETTGSKSQQPGSKSKSGNSESGERKSSLLDQLLDYTGLITGSIVEVVKTGSAIPLMYTDNWLKDLYMKSLDPERLRAMAEAGEFLKDAREVAGLNLKELAEILGLKDEELLQEVESGRATLPFDMILRIAALVARHDPIPFILKFVRTYNPALEQRLDELGIMQLPKQYERERRYVNLLRKHDRLRAMRDSEFEHFIALQEKAVDFSLHVLEAANTSKNKSSKKPSKKKSASSSKSKNS</sequence>
<dbReference type="EMBL" id="JACHWY010000002">
    <property type="protein sequence ID" value="MBB3047802.1"/>
    <property type="molecule type" value="Genomic_DNA"/>
</dbReference>
<name>A0A7W4W6M1_9GAMM</name>
<proteinExistence type="predicted"/>
<dbReference type="PROSITE" id="PS50943">
    <property type="entry name" value="HTH_CROC1"/>
    <property type="match status" value="1"/>
</dbReference>
<reference evidence="3 4" key="1">
    <citation type="submission" date="2020-08" db="EMBL/GenBank/DDBJ databases">
        <title>Genomic Encyclopedia of Type Strains, Phase III (KMG-III): the genomes of soil and plant-associated and newly described type strains.</title>
        <authorList>
            <person name="Whitman W."/>
        </authorList>
    </citation>
    <scope>NUCLEOTIDE SEQUENCE [LARGE SCALE GENOMIC DNA]</scope>
    <source>
        <strain evidence="3 4">CECT 8654</strain>
    </source>
</reference>
<organism evidence="3 4">
    <name type="scientific">Litorivivens lipolytica</name>
    <dbReference type="NCBI Taxonomy" id="1524264"/>
    <lineage>
        <taxon>Bacteria</taxon>
        <taxon>Pseudomonadati</taxon>
        <taxon>Pseudomonadota</taxon>
        <taxon>Gammaproteobacteria</taxon>
        <taxon>Litorivivens</taxon>
    </lineage>
</organism>
<dbReference type="CDD" id="cd00093">
    <property type="entry name" value="HTH_XRE"/>
    <property type="match status" value="1"/>
</dbReference>
<dbReference type="InterPro" id="IPR010982">
    <property type="entry name" value="Lambda_DNA-bd_dom_sf"/>
</dbReference>
<dbReference type="GO" id="GO:0003677">
    <property type="term" value="F:DNA binding"/>
    <property type="evidence" value="ECO:0007669"/>
    <property type="project" value="InterPro"/>
</dbReference>
<feature type="region of interest" description="Disordered" evidence="1">
    <location>
        <begin position="217"/>
        <end position="241"/>
    </location>
</feature>
<comment type="caution">
    <text evidence="3">The sequence shown here is derived from an EMBL/GenBank/DDBJ whole genome shotgun (WGS) entry which is preliminary data.</text>
</comment>